<name>A0A5B8XRD4_9DELT</name>
<dbReference type="KEGG" id="bbae:FRD01_09645"/>
<gene>
    <name evidence="3" type="ORF">FRD01_09645</name>
</gene>
<protein>
    <submittedName>
        <fullName evidence="3">Transcriptional regulator</fullName>
    </submittedName>
</protein>
<dbReference type="OrthoDB" id="9795345at2"/>
<sequence length="192" mass="22742">MTKIIKRYSNRKLYDTERSTYITLEEIRDMVRDGEDIRIIDNSTKEDLTNVTLAQIIFEQEKAHKRLLPLASLRYIIQQSGEDIFQKIQNPVSQFKDEVKRKTDALEESGKAVKDFIESTQRSLDEMQNRMDERFKDAVDQLTHIPQMRREVQELEQRVKHLEKMVQRLEGNLRDGQPVRHVTANDPFKDLP</sequence>
<dbReference type="Proteomes" id="UP000321595">
    <property type="component" value="Chromosome"/>
</dbReference>
<feature type="domain" description="PHA accumulation regulator DNA-binding N-terminal" evidence="2">
    <location>
        <begin position="4"/>
        <end position="62"/>
    </location>
</feature>
<accession>A0A5B8XRD4</accession>
<keyword evidence="4" id="KW-1185">Reference proteome</keyword>
<feature type="coiled-coil region" evidence="1">
    <location>
        <begin position="145"/>
        <end position="172"/>
    </location>
</feature>
<organism evidence="3 4">
    <name type="scientific">Microvenator marinus</name>
    <dbReference type="NCBI Taxonomy" id="2600177"/>
    <lineage>
        <taxon>Bacteria</taxon>
        <taxon>Deltaproteobacteria</taxon>
        <taxon>Bradymonadales</taxon>
        <taxon>Microvenatoraceae</taxon>
        <taxon>Microvenator</taxon>
    </lineage>
</organism>
<reference evidence="3 4" key="1">
    <citation type="submission" date="2019-08" db="EMBL/GenBank/DDBJ databases">
        <authorList>
            <person name="Liang Q."/>
        </authorList>
    </citation>
    <scope>NUCLEOTIDE SEQUENCE [LARGE SCALE GENOMIC DNA]</scope>
    <source>
        <strain evidence="3 4">V1718</strain>
    </source>
</reference>
<dbReference type="InterPro" id="IPR012909">
    <property type="entry name" value="PHA_DNA-bd_N"/>
</dbReference>
<evidence type="ECO:0000256" key="1">
    <source>
        <dbReference type="SAM" id="Coils"/>
    </source>
</evidence>
<dbReference type="EMBL" id="CP042467">
    <property type="protein sequence ID" value="QED27498.1"/>
    <property type="molecule type" value="Genomic_DNA"/>
</dbReference>
<dbReference type="Gene3D" id="1.20.5.300">
    <property type="match status" value="1"/>
</dbReference>
<proteinExistence type="predicted"/>
<evidence type="ECO:0000313" key="4">
    <source>
        <dbReference type="Proteomes" id="UP000321595"/>
    </source>
</evidence>
<evidence type="ECO:0000313" key="3">
    <source>
        <dbReference type="EMBL" id="QED27498.1"/>
    </source>
</evidence>
<keyword evidence="1" id="KW-0175">Coiled coil</keyword>
<dbReference type="Pfam" id="PF07879">
    <property type="entry name" value="PHB_acc_N"/>
    <property type="match status" value="1"/>
</dbReference>
<dbReference type="RefSeq" id="WP_146959183.1">
    <property type="nucleotide sequence ID" value="NZ_CP042467.1"/>
</dbReference>
<evidence type="ECO:0000259" key="2">
    <source>
        <dbReference type="Pfam" id="PF07879"/>
    </source>
</evidence>
<dbReference type="AlphaFoldDB" id="A0A5B8XRD4"/>